<dbReference type="EMBL" id="CACRXK020009361">
    <property type="protein sequence ID" value="CAB4017016.1"/>
    <property type="molecule type" value="Genomic_DNA"/>
</dbReference>
<proteinExistence type="predicted"/>
<dbReference type="PANTHER" id="PTHR33332">
    <property type="entry name" value="REVERSE TRANSCRIPTASE DOMAIN-CONTAINING PROTEIN"/>
    <property type="match status" value="1"/>
</dbReference>
<dbReference type="Pfam" id="PF00078">
    <property type="entry name" value="RVT_1"/>
    <property type="match status" value="1"/>
</dbReference>
<accession>A0A6S7IH37</accession>
<dbReference type="InterPro" id="IPR000477">
    <property type="entry name" value="RT_dom"/>
</dbReference>
<reference evidence="1" key="1">
    <citation type="submission" date="2020-04" db="EMBL/GenBank/DDBJ databases">
        <authorList>
            <person name="Alioto T."/>
            <person name="Alioto T."/>
            <person name="Gomez Garrido J."/>
        </authorList>
    </citation>
    <scope>NUCLEOTIDE SEQUENCE</scope>
    <source>
        <strain evidence="1">A484AB</strain>
    </source>
</reference>
<protein>
    <submittedName>
        <fullName evidence="1">Uncharacterized protein</fullName>
    </submittedName>
</protein>
<dbReference type="Proteomes" id="UP001152795">
    <property type="component" value="Unassembled WGS sequence"/>
</dbReference>
<dbReference type="OrthoDB" id="414730at2759"/>
<sequence length="135" mass="15309">MDNGCLNGVIFLDLKKAFDCVDHDILLRKLYLYGSSPITLKWFKSYLSNRTQICKIERTMSREHTIRCGVPQGSNLEPLLFLVYINDLPRCLSHSSTSMFADDTNLTTNGGRSDEVITKLNVDLKEFINGCWPTG</sequence>
<name>A0A6S7IH37_PARCT</name>
<dbReference type="PROSITE" id="PS50878">
    <property type="entry name" value="RT_POL"/>
    <property type="match status" value="1"/>
</dbReference>
<gene>
    <name evidence="1" type="ORF">PACLA_8A078818</name>
</gene>
<comment type="caution">
    <text evidence="1">The sequence shown here is derived from an EMBL/GenBank/DDBJ whole genome shotgun (WGS) entry which is preliminary data.</text>
</comment>
<organism evidence="1 2">
    <name type="scientific">Paramuricea clavata</name>
    <name type="common">Red gorgonian</name>
    <name type="synonym">Violescent sea-whip</name>
    <dbReference type="NCBI Taxonomy" id="317549"/>
    <lineage>
        <taxon>Eukaryota</taxon>
        <taxon>Metazoa</taxon>
        <taxon>Cnidaria</taxon>
        <taxon>Anthozoa</taxon>
        <taxon>Octocorallia</taxon>
        <taxon>Malacalcyonacea</taxon>
        <taxon>Plexauridae</taxon>
        <taxon>Paramuricea</taxon>
    </lineage>
</organism>
<evidence type="ECO:0000313" key="1">
    <source>
        <dbReference type="EMBL" id="CAB4017016.1"/>
    </source>
</evidence>
<keyword evidence="2" id="KW-1185">Reference proteome</keyword>
<evidence type="ECO:0000313" key="2">
    <source>
        <dbReference type="Proteomes" id="UP001152795"/>
    </source>
</evidence>
<dbReference type="AlphaFoldDB" id="A0A6S7IH37"/>